<feature type="compositionally biased region" description="Pro residues" evidence="1">
    <location>
        <begin position="513"/>
        <end position="525"/>
    </location>
</feature>
<evidence type="ECO:0000313" key="3">
    <source>
        <dbReference type="Proteomes" id="UP000747542"/>
    </source>
</evidence>
<name>A0A8J5JVE6_HOMAM</name>
<comment type="caution">
    <text evidence="2">The sequence shown here is derived from an EMBL/GenBank/DDBJ whole genome shotgun (WGS) entry which is preliminary data.</text>
</comment>
<gene>
    <name evidence="2" type="ORF">Hamer_G002146</name>
</gene>
<feature type="compositionally biased region" description="Basic and acidic residues" evidence="1">
    <location>
        <begin position="133"/>
        <end position="143"/>
    </location>
</feature>
<evidence type="ECO:0000313" key="2">
    <source>
        <dbReference type="EMBL" id="KAG7163076.1"/>
    </source>
</evidence>
<feature type="region of interest" description="Disordered" evidence="1">
    <location>
        <begin position="1"/>
        <end position="31"/>
    </location>
</feature>
<feature type="region of interest" description="Disordered" evidence="1">
    <location>
        <begin position="301"/>
        <end position="346"/>
    </location>
</feature>
<keyword evidence="3" id="KW-1185">Reference proteome</keyword>
<dbReference type="EMBL" id="JAHLQT010026502">
    <property type="protein sequence ID" value="KAG7163076.1"/>
    <property type="molecule type" value="Genomic_DNA"/>
</dbReference>
<feature type="compositionally biased region" description="Low complexity" evidence="1">
    <location>
        <begin position="322"/>
        <end position="333"/>
    </location>
</feature>
<feature type="compositionally biased region" description="Polar residues" evidence="1">
    <location>
        <begin position="159"/>
        <end position="171"/>
    </location>
</feature>
<evidence type="ECO:0000256" key="1">
    <source>
        <dbReference type="SAM" id="MobiDB-lite"/>
    </source>
</evidence>
<feature type="region of interest" description="Disordered" evidence="1">
    <location>
        <begin position="506"/>
        <end position="565"/>
    </location>
</feature>
<dbReference type="Proteomes" id="UP000747542">
    <property type="component" value="Unassembled WGS sequence"/>
</dbReference>
<feature type="region of interest" description="Disordered" evidence="1">
    <location>
        <begin position="396"/>
        <end position="426"/>
    </location>
</feature>
<organism evidence="2 3">
    <name type="scientific">Homarus americanus</name>
    <name type="common">American lobster</name>
    <dbReference type="NCBI Taxonomy" id="6706"/>
    <lineage>
        <taxon>Eukaryota</taxon>
        <taxon>Metazoa</taxon>
        <taxon>Ecdysozoa</taxon>
        <taxon>Arthropoda</taxon>
        <taxon>Crustacea</taxon>
        <taxon>Multicrustacea</taxon>
        <taxon>Malacostraca</taxon>
        <taxon>Eumalacostraca</taxon>
        <taxon>Eucarida</taxon>
        <taxon>Decapoda</taxon>
        <taxon>Pleocyemata</taxon>
        <taxon>Astacidea</taxon>
        <taxon>Nephropoidea</taxon>
        <taxon>Nephropidae</taxon>
        <taxon>Homarus</taxon>
    </lineage>
</organism>
<accession>A0A8J5JVE6</accession>
<feature type="compositionally biased region" description="Gly residues" evidence="1">
    <location>
        <begin position="258"/>
        <end position="270"/>
    </location>
</feature>
<sequence length="565" mass="60471">MEVRRATAPAKSSGSVATATKKGGTRGEANGARGVLAGGINGTGGVASNDGVTINGGIPSNGGTNIERVGELAKRRFANDPAMMRELKRYQNLMLLTLLPAITSEADYTLNRPHVDDNTDHSAVRGQPEGAEDVDKDKDHNEHLPLPVPTDGIVGVAQYSASRRNSQQAKSAGSHGSRRNKSFPAGPASAGTRLPLAVYNPLDTSPRPKPRRKSHEDASPQRRPRRKNQDEENGRRRKSQGDDGQQGWKEDELTDALGGSGSSGAAGGSGGGELDLLTLAALYLESRHRVFGQEWHHRPDNIANIRPTTQLGGTGVARPRRLTPLSPTDTSPTKDQTGGGKEPRTFSAVIPTPAGLHLSVNYTHNLDLEESAFIAERARALRPRLRRLNSMDDLLPGTPNALSRDLQKATSAPDLSHSGHGKRTLANMHLSPTSSVESISPPLVTPARANTPTEAKQSAALVRPQMVGGSLATYSAVDTARTTNISYSRNSDSFIGPINTRLRQLPETSRTALPPPKPPFRPAKVPPDTRRNDLPLTPPPTATVEGHRKSGRVHLQPLTIRKFSN</sequence>
<dbReference type="OrthoDB" id="6368941at2759"/>
<proteinExistence type="predicted"/>
<reference evidence="2" key="1">
    <citation type="journal article" date="2021" name="Sci. Adv.">
        <title>The American lobster genome reveals insights on longevity, neural, and immune adaptations.</title>
        <authorList>
            <person name="Polinski J.M."/>
            <person name="Zimin A.V."/>
            <person name="Clark K.F."/>
            <person name="Kohn A.B."/>
            <person name="Sadowski N."/>
            <person name="Timp W."/>
            <person name="Ptitsyn A."/>
            <person name="Khanna P."/>
            <person name="Romanova D.Y."/>
            <person name="Williams P."/>
            <person name="Greenwood S.J."/>
            <person name="Moroz L.L."/>
            <person name="Walt D.R."/>
            <person name="Bodnar A.G."/>
        </authorList>
    </citation>
    <scope>NUCLEOTIDE SEQUENCE</scope>
    <source>
        <strain evidence="2">GMGI-L3</strain>
    </source>
</reference>
<feature type="compositionally biased region" description="Basic and acidic residues" evidence="1">
    <location>
        <begin position="113"/>
        <end position="123"/>
    </location>
</feature>
<dbReference type="AlphaFoldDB" id="A0A8J5JVE6"/>
<protein>
    <submittedName>
        <fullName evidence="2">Uncharacterized protein</fullName>
    </submittedName>
</protein>
<feature type="region of interest" description="Disordered" evidence="1">
    <location>
        <begin position="112"/>
        <end position="270"/>
    </location>
</feature>